<feature type="region of interest" description="Disordered" evidence="1">
    <location>
        <begin position="111"/>
        <end position="164"/>
    </location>
</feature>
<dbReference type="AlphaFoldDB" id="U5EQZ1"/>
<reference evidence="2" key="1">
    <citation type="journal article" date="2014" name="Insect Biochem. Mol. Biol.">
        <title>An insight into the sialome of the frog biting fly, Corethrella appendiculata.</title>
        <authorList>
            <person name="Ribeiro J.M.C."/>
            <person name="Chagas A.C."/>
            <person name="Pham V.M."/>
            <person name="Lounibos L.P."/>
            <person name="Calvo E."/>
        </authorList>
    </citation>
    <scope>NUCLEOTIDE SEQUENCE</scope>
    <source>
        <tissue evidence="2">Salivary glands</tissue>
    </source>
</reference>
<proteinExistence type="evidence at transcript level"/>
<feature type="compositionally biased region" description="Low complexity" evidence="1">
    <location>
        <begin position="146"/>
        <end position="157"/>
    </location>
</feature>
<feature type="region of interest" description="Disordered" evidence="1">
    <location>
        <begin position="1"/>
        <end position="36"/>
    </location>
</feature>
<organism evidence="2">
    <name type="scientific">Corethrella appendiculata</name>
    <dbReference type="NCBI Taxonomy" id="1370023"/>
    <lineage>
        <taxon>Eukaryota</taxon>
        <taxon>Metazoa</taxon>
        <taxon>Ecdysozoa</taxon>
        <taxon>Arthropoda</taxon>
        <taxon>Hexapoda</taxon>
        <taxon>Insecta</taxon>
        <taxon>Pterygota</taxon>
        <taxon>Neoptera</taxon>
        <taxon>Endopterygota</taxon>
        <taxon>Diptera</taxon>
        <taxon>Nematocera</taxon>
        <taxon>Culicoidea</taxon>
        <taxon>Chaoboridae</taxon>
        <taxon>Corethrella</taxon>
    </lineage>
</organism>
<sequence length="345" mass="39418">DDEEEDEEMMYEGNDMSQHMYQPKYSGGQSLNGGVGKQNLTEEQLEFLKTMTGYRKKWTPYEIERCTEIKQAIGNKDYESFRKQDGLPLPSVKTLRKYKADFDQNGSYTYADNSAAEFQPSRRNRNSGGNGDDDEDGYEENRFADDSGANDGAANNDPPEGHFDINTLSEQQIDFLQSLSQTRRPFTEFEIQKSIELKNDLGGKDYEILRKQECLHIPTLKTLRKYERDNGIESTTNNSRRGDEGAAEDYEANDVSNNFFGISHLAKHQMEFLNTLPQNPKRWTDDMIDNALEIKNSIGTRDYETLRQQGIPLPALRTLRRHKEMQQAVAANAIKSEDGESVDAD</sequence>
<feature type="compositionally biased region" description="Acidic residues" evidence="1">
    <location>
        <begin position="1"/>
        <end position="10"/>
    </location>
</feature>
<evidence type="ECO:0000256" key="1">
    <source>
        <dbReference type="SAM" id="MobiDB-lite"/>
    </source>
</evidence>
<protein>
    <submittedName>
        <fullName evidence="2">Uncharacterized protein</fullName>
    </submittedName>
</protein>
<evidence type="ECO:0000313" key="2">
    <source>
        <dbReference type="EMBL" id="JAB55880.1"/>
    </source>
</evidence>
<name>U5EQZ1_9DIPT</name>
<feature type="non-terminal residue" evidence="2">
    <location>
        <position position="1"/>
    </location>
</feature>
<accession>U5EQZ1</accession>
<dbReference type="EMBL" id="GANO01003991">
    <property type="protein sequence ID" value="JAB55880.1"/>
    <property type="molecule type" value="mRNA"/>
</dbReference>